<dbReference type="InterPro" id="IPR047750">
    <property type="entry name" value="YdjY-like"/>
</dbReference>
<dbReference type="Proteomes" id="UP000318081">
    <property type="component" value="Chromosome"/>
</dbReference>
<protein>
    <submittedName>
        <fullName evidence="2">Uncharacterized protein</fullName>
    </submittedName>
</protein>
<name>A0ABX5Y0C7_9BACT</name>
<accession>A0ABX5Y0C7</accession>
<evidence type="ECO:0000313" key="3">
    <source>
        <dbReference type="Proteomes" id="UP000318081"/>
    </source>
</evidence>
<reference evidence="2 3" key="1">
    <citation type="submission" date="2019-02" db="EMBL/GenBank/DDBJ databases">
        <title>Deep-cultivation of Planctomycetes and their phenomic and genomic characterization uncovers novel biology.</title>
        <authorList>
            <person name="Wiegand S."/>
            <person name="Jogler M."/>
            <person name="Boedeker C."/>
            <person name="Pinto D."/>
            <person name="Vollmers J."/>
            <person name="Rivas-Marin E."/>
            <person name="Kohn T."/>
            <person name="Peeters S.H."/>
            <person name="Heuer A."/>
            <person name="Rast P."/>
            <person name="Oberbeckmann S."/>
            <person name="Bunk B."/>
            <person name="Jeske O."/>
            <person name="Meyerdierks A."/>
            <person name="Storesund J.E."/>
            <person name="Kallscheuer N."/>
            <person name="Luecker S."/>
            <person name="Lage O.M."/>
            <person name="Pohl T."/>
            <person name="Merkel B.J."/>
            <person name="Hornburger P."/>
            <person name="Mueller R.-W."/>
            <person name="Bruemmer F."/>
            <person name="Labrenz M."/>
            <person name="Spormann A.M."/>
            <person name="Op den Camp H."/>
            <person name="Overmann J."/>
            <person name="Amann R."/>
            <person name="Jetten M.S.M."/>
            <person name="Mascher T."/>
            <person name="Medema M.H."/>
            <person name="Devos D.P."/>
            <person name="Kaster A.-K."/>
            <person name="Ovreas L."/>
            <person name="Rohde M."/>
            <person name="Galperin M.Y."/>
            <person name="Jogler C."/>
        </authorList>
    </citation>
    <scope>NUCLEOTIDE SEQUENCE [LARGE SCALE GENOMIC DNA]</scope>
    <source>
        <strain evidence="2 3">TBK1r</strain>
    </source>
</reference>
<feature type="region of interest" description="Disordered" evidence="1">
    <location>
        <begin position="390"/>
        <end position="419"/>
    </location>
</feature>
<sequence>MEDRQQRDKNGTGRSDATLLAMLDSCTHWSCTYCSRVPSHPNSISPAAFMNKRIRLGLACSLLGLLIPLVGCGKSAPQAGTDTATENASEPLVASHSTTVDEPETQASDPAVPPVDPKPETPKPSDLVATPDERESGSGRPLPSPPDMSPDQNNANAQTTTADAGPEPAAPEDDLPQWEPEGPTAEEIARKAFQPPPGAKQLSATGRLWIDPKRQRVIIDGYVALKRGALEMFACPVGTKEHESIVAALARSREVHAALLAVDATPGTPVRFRPEFAPPTGQVIRVWVCWYDANDEFHVVDAREWVQDLQTEKAMTAEWVFAGSGFWQDEETKQEHYMADSGDMICVSNFSSAMLDVAIPSSADADSLRFVPFETKIPDRDTPVRLFLVPMPNPADAPSPSNPADQVELPSARDVPRAQ</sequence>
<evidence type="ECO:0000256" key="1">
    <source>
        <dbReference type="SAM" id="MobiDB-lite"/>
    </source>
</evidence>
<feature type="compositionally biased region" description="Polar residues" evidence="1">
    <location>
        <begin position="78"/>
        <end position="88"/>
    </location>
</feature>
<keyword evidence="3" id="KW-1185">Reference proteome</keyword>
<organism evidence="2 3">
    <name type="scientific">Stieleria magnilauensis</name>
    <dbReference type="NCBI Taxonomy" id="2527963"/>
    <lineage>
        <taxon>Bacteria</taxon>
        <taxon>Pseudomonadati</taxon>
        <taxon>Planctomycetota</taxon>
        <taxon>Planctomycetia</taxon>
        <taxon>Pirellulales</taxon>
        <taxon>Pirellulaceae</taxon>
        <taxon>Stieleria</taxon>
    </lineage>
</organism>
<gene>
    <name evidence="2" type="ORF">TBK1r_67400</name>
</gene>
<evidence type="ECO:0000313" key="2">
    <source>
        <dbReference type="EMBL" id="QDV87709.1"/>
    </source>
</evidence>
<proteinExistence type="predicted"/>
<dbReference type="NCBIfam" id="NF040466">
    <property type="entry name" value="ydjY_domain"/>
    <property type="match status" value="1"/>
</dbReference>
<feature type="compositionally biased region" description="Pro residues" evidence="1">
    <location>
        <begin position="391"/>
        <end position="401"/>
    </location>
</feature>
<feature type="region of interest" description="Disordered" evidence="1">
    <location>
        <begin position="78"/>
        <end position="181"/>
    </location>
</feature>
<feature type="compositionally biased region" description="Low complexity" evidence="1">
    <location>
        <begin position="151"/>
        <end position="167"/>
    </location>
</feature>
<dbReference type="EMBL" id="CP036432">
    <property type="protein sequence ID" value="QDV87709.1"/>
    <property type="molecule type" value="Genomic_DNA"/>
</dbReference>